<evidence type="ECO:0000256" key="3">
    <source>
        <dbReference type="ARBA" id="ARBA00022840"/>
    </source>
</evidence>
<dbReference type="SUPFAM" id="SSF52374">
    <property type="entry name" value="Nucleotidylyl transferase"/>
    <property type="match status" value="1"/>
</dbReference>
<evidence type="ECO:0000256" key="6">
    <source>
        <dbReference type="ARBA" id="ARBA00023146"/>
    </source>
</evidence>
<comment type="function">
    <text evidence="8">Catalyzes the attachment of tyrosine to tRNA(Tyr) in a two-step reaction: tyrosine is first activated by ATP to form Tyr-AMP and then transferred to the acceptor end of tRNA(Tyr).</text>
</comment>
<gene>
    <name evidence="8" type="primary">tyrS</name>
    <name evidence="11" type="ORF">DOK76_04125</name>
</gene>
<keyword evidence="8" id="KW-0963">Cytoplasm</keyword>
<dbReference type="NCBIfam" id="TIGR00234">
    <property type="entry name" value="tyrS"/>
    <property type="match status" value="1"/>
</dbReference>
<dbReference type="InterPro" id="IPR014729">
    <property type="entry name" value="Rossmann-like_a/b/a_fold"/>
</dbReference>
<evidence type="ECO:0000256" key="9">
    <source>
        <dbReference type="PROSITE-ProRule" id="PRU00182"/>
    </source>
</evidence>
<comment type="catalytic activity">
    <reaction evidence="7 8">
        <text>tRNA(Tyr) + L-tyrosine + ATP = L-tyrosyl-tRNA(Tyr) + AMP + diphosphate + H(+)</text>
        <dbReference type="Rhea" id="RHEA:10220"/>
        <dbReference type="Rhea" id="RHEA-COMP:9706"/>
        <dbReference type="Rhea" id="RHEA-COMP:9707"/>
        <dbReference type="ChEBI" id="CHEBI:15378"/>
        <dbReference type="ChEBI" id="CHEBI:30616"/>
        <dbReference type="ChEBI" id="CHEBI:33019"/>
        <dbReference type="ChEBI" id="CHEBI:58315"/>
        <dbReference type="ChEBI" id="CHEBI:78442"/>
        <dbReference type="ChEBI" id="CHEBI:78536"/>
        <dbReference type="ChEBI" id="CHEBI:456215"/>
        <dbReference type="EC" id="6.1.1.1"/>
    </reaction>
</comment>
<dbReference type="InterPro" id="IPR002307">
    <property type="entry name" value="Tyr-tRNA-ligase"/>
</dbReference>
<keyword evidence="5 8" id="KW-0648">Protein biosynthesis</keyword>
<dbReference type="PANTHER" id="PTHR11766:SF0">
    <property type="entry name" value="TYROSINE--TRNA LIGASE, MITOCHONDRIAL"/>
    <property type="match status" value="1"/>
</dbReference>
<dbReference type="InterPro" id="IPR054608">
    <property type="entry name" value="SYY-like_C"/>
</dbReference>
<feature type="binding site" evidence="8">
    <location>
        <position position="36"/>
    </location>
    <ligand>
        <name>L-tyrosine</name>
        <dbReference type="ChEBI" id="CHEBI:58315"/>
    </ligand>
</feature>
<keyword evidence="3 8" id="KW-0067">ATP-binding</keyword>
<dbReference type="CDD" id="cd00165">
    <property type="entry name" value="S4"/>
    <property type="match status" value="1"/>
</dbReference>
<dbReference type="Proteomes" id="UP000664857">
    <property type="component" value="Unassembled WGS sequence"/>
</dbReference>
<dbReference type="SUPFAM" id="SSF55174">
    <property type="entry name" value="Alpha-L RNA-binding motif"/>
    <property type="match status" value="1"/>
</dbReference>
<feature type="binding site" evidence="8">
    <location>
        <position position="236"/>
    </location>
    <ligand>
        <name>ATP</name>
        <dbReference type="ChEBI" id="CHEBI:30616"/>
    </ligand>
</feature>
<accession>A0ABS3HR58</accession>
<dbReference type="InterPro" id="IPR001412">
    <property type="entry name" value="aa-tRNA-synth_I_CS"/>
</dbReference>
<dbReference type="PROSITE" id="PS00178">
    <property type="entry name" value="AA_TRNA_LIGASE_I"/>
    <property type="match status" value="1"/>
</dbReference>
<protein>
    <recommendedName>
        <fullName evidence="8">Tyrosine--tRNA ligase</fullName>
        <ecNumber evidence="8">6.1.1.1</ecNumber>
    </recommendedName>
    <alternativeName>
        <fullName evidence="8">Tyrosyl-tRNA synthetase</fullName>
        <shortName evidence="8">TyrRS</shortName>
    </alternativeName>
</protein>
<feature type="binding site" evidence="8">
    <location>
        <position position="175"/>
    </location>
    <ligand>
        <name>L-tyrosine</name>
        <dbReference type="ChEBI" id="CHEBI:58315"/>
    </ligand>
</feature>
<evidence type="ECO:0000256" key="5">
    <source>
        <dbReference type="ARBA" id="ARBA00022917"/>
    </source>
</evidence>
<dbReference type="InterPro" id="IPR024088">
    <property type="entry name" value="Tyr-tRNA-ligase_bac-type"/>
</dbReference>
<feature type="binding site" evidence="8">
    <location>
        <position position="171"/>
    </location>
    <ligand>
        <name>L-tyrosine</name>
        <dbReference type="ChEBI" id="CHEBI:58315"/>
    </ligand>
</feature>
<feature type="domain" description="Tyrosine--tRNA ligase SYY-like C-terminal" evidence="10">
    <location>
        <begin position="337"/>
        <end position="419"/>
    </location>
</feature>
<dbReference type="InterPro" id="IPR024107">
    <property type="entry name" value="Tyr-tRNA-ligase_bac_1"/>
</dbReference>
<evidence type="ECO:0000313" key="12">
    <source>
        <dbReference type="Proteomes" id="UP000664857"/>
    </source>
</evidence>
<keyword evidence="4 9" id="KW-0694">RNA-binding</keyword>
<keyword evidence="1 8" id="KW-0436">Ligase</keyword>
<dbReference type="Gene3D" id="3.10.290.10">
    <property type="entry name" value="RNA-binding S4 domain"/>
    <property type="match status" value="1"/>
</dbReference>
<dbReference type="RefSeq" id="WP_206965192.1">
    <property type="nucleotide sequence ID" value="NZ_JAFLVX010000012.1"/>
</dbReference>
<dbReference type="PRINTS" id="PR01040">
    <property type="entry name" value="TRNASYNTHTYR"/>
</dbReference>
<dbReference type="EC" id="6.1.1.1" evidence="8"/>
<dbReference type="InterPro" id="IPR036986">
    <property type="entry name" value="S4_RNA-bd_sf"/>
</dbReference>
<evidence type="ECO:0000256" key="8">
    <source>
        <dbReference type="HAMAP-Rule" id="MF_02006"/>
    </source>
</evidence>
<dbReference type="PANTHER" id="PTHR11766">
    <property type="entry name" value="TYROSYL-TRNA SYNTHETASE"/>
    <property type="match status" value="1"/>
</dbReference>
<dbReference type="Gene3D" id="1.10.240.10">
    <property type="entry name" value="Tyrosyl-Transfer RNA Synthetase"/>
    <property type="match status" value="1"/>
</dbReference>
<feature type="short sequence motif" description="'HIGH' region" evidence="8">
    <location>
        <begin position="41"/>
        <end position="50"/>
    </location>
</feature>
<evidence type="ECO:0000259" key="10">
    <source>
        <dbReference type="Pfam" id="PF22421"/>
    </source>
</evidence>
<sequence length="422" mass="47787">MTTNIIDELTWRDAINQQTDAEGLRDYVENNKISLYCGVDPTGDSMHIGHLIPFMMLKRFQLLGHHPYILIGGATGTIGDPSGRTSERQLQSMEQVQHNVDCLTNQMKRLFFDENNDQELTMVNNYDWTKDLTLLDFLRDYGKNFNINTMLAKDIVSSRLDTGISFTEFTYQILQSMDYLHLFRHHDVRLQIGGADQWGNITAGLDLIRKKEGAEAKAFGLTIPLMLKADGTKFGKTAGGAVWLDPEKTSPYEFYQFWLNQDDRDVVKYLKFFTFLTQEEINALAEKVETEPHKREAQKTLASEMTLFVHGEEALNDALTITAALFSGDVKQLTSHQIEDGFKNMPNATIGKETLSIVDWLVETNIEPSKRQAREDVTNGAISINGERVTDVATDITAELAIDGKFIIVRKGKKKYTLVNLI</sequence>
<evidence type="ECO:0000313" key="11">
    <source>
        <dbReference type="EMBL" id="MBO0476244.1"/>
    </source>
</evidence>
<comment type="subcellular location">
    <subcellularLocation>
        <location evidence="8">Cytoplasm</location>
    </subcellularLocation>
</comment>
<dbReference type="Pfam" id="PF22421">
    <property type="entry name" value="SYY_C-terminal"/>
    <property type="match status" value="1"/>
</dbReference>
<dbReference type="InterPro" id="IPR002305">
    <property type="entry name" value="aa-tRNA-synth_Ic"/>
</dbReference>
<reference evidence="11 12" key="1">
    <citation type="submission" date="2021-03" db="EMBL/GenBank/DDBJ databases">
        <title>Enterococcal diversity collection.</title>
        <authorList>
            <person name="Gilmore M.S."/>
            <person name="Schwartzman J."/>
            <person name="Van Tyne D."/>
            <person name="Martin M."/>
            <person name="Earl A.M."/>
            <person name="Manson A.L."/>
            <person name="Straub T."/>
            <person name="Salamzade R."/>
            <person name="Saavedra J."/>
            <person name="Lebreton F."/>
            <person name="Prichula J."/>
            <person name="Schaufler K."/>
            <person name="Gaca A."/>
            <person name="Sgardioli B."/>
            <person name="Wagenaar J."/>
            <person name="Strong T."/>
        </authorList>
    </citation>
    <scope>NUCLEOTIDE SEQUENCE [LARGE SCALE GENOMIC DNA]</scope>
    <source>
        <strain evidence="11 12">DIV0080</strain>
    </source>
</reference>
<evidence type="ECO:0000256" key="7">
    <source>
        <dbReference type="ARBA" id="ARBA00048248"/>
    </source>
</evidence>
<comment type="caution">
    <text evidence="11">The sequence shown here is derived from an EMBL/GenBank/DDBJ whole genome shotgun (WGS) entry which is preliminary data.</text>
</comment>
<dbReference type="HAMAP" id="MF_02006">
    <property type="entry name" value="Tyr_tRNA_synth_type1"/>
    <property type="match status" value="1"/>
</dbReference>
<evidence type="ECO:0000256" key="2">
    <source>
        <dbReference type="ARBA" id="ARBA00022741"/>
    </source>
</evidence>
<dbReference type="Gene3D" id="3.40.50.620">
    <property type="entry name" value="HUPs"/>
    <property type="match status" value="1"/>
</dbReference>
<keyword evidence="2 8" id="KW-0547">Nucleotide-binding</keyword>
<dbReference type="GO" id="GO:0004831">
    <property type="term" value="F:tyrosine-tRNA ligase activity"/>
    <property type="evidence" value="ECO:0007669"/>
    <property type="project" value="UniProtKB-EC"/>
</dbReference>
<organism evidence="11 12">
    <name type="scientific">Candidatus Vagococcus giribetii</name>
    <dbReference type="NCBI Taxonomy" id="2230876"/>
    <lineage>
        <taxon>Bacteria</taxon>
        <taxon>Bacillati</taxon>
        <taxon>Bacillota</taxon>
        <taxon>Bacilli</taxon>
        <taxon>Lactobacillales</taxon>
        <taxon>Enterococcaceae</taxon>
        <taxon>Vagococcus</taxon>
    </lineage>
</organism>
<evidence type="ECO:0000256" key="4">
    <source>
        <dbReference type="ARBA" id="ARBA00022884"/>
    </source>
</evidence>
<comment type="subunit">
    <text evidence="8">Homodimer.</text>
</comment>
<proteinExistence type="inferred from homology"/>
<dbReference type="PROSITE" id="PS50889">
    <property type="entry name" value="S4"/>
    <property type="match status" value="1"/>
</dbReference>
<feature type="short sequence motif" description="'KMSKS' region" evidence="8">
    <location>
        <begin position="233"/>
        <end position="237"/>
    </location>
</feature>
<comment type="similarity">
    <text evidence="8">Belongs to the class-I aminoacyl-tRNA synthetase family. TyrS type 1 subfamily.</text>
</comment>
<dbReference type="EMBL" id="JAFLVX010000012">
    <property type="protein sequence ID" value="MBO0476244.1"/>
    <property type="molecule type" value="Genomic_DNA"/>
</dbReference>
<dbReference type="CDD" id="cd00805">
    <property type="entry name" value="TyrRS_core"/>
    <property type="match status" value="1"/>
</dbReference>
<keyword evidence="12" id="KW-1185">Reference proteome</keyword>
<name>A0ABS3HR58_9ENTE</name>
<evidence type="ECO:0000256" key="1">
    <source>
        <dbReference type="ARBA" id="ARBA00022598"/>
    </source>
</evidence>
<dbReference type="Pfam" id="PF00579">
    <property type="entry name" value="tRNA-synt_1b"/>
    <property type="match status" value="1"/>
</dbReference>
<keyword evidence="6 8" id="KW-0030">Aminoacyl-tRNA synthetase</keyword>